<comment type="caution">
    <text evidence="2">The sequence shown here is derived from an EMBL/GenBank/DDBJ whole genome shotgun (WGS) entry which is preliminary data.</text>
</comment>
<accession>A0A9Q0DKQ8</accession>
<evidence type="ECO:0000313" key="3">
    <source>
        <dbReference type="Proteomes" id="UP001148018"/>
    </source>
</evidence>
<feature type="compositionally biased region" description="Basic and acidic residues" evidence="1">
    <location>
        <begin position="64"/>
        <end position="74"/>
    </location>
</feature>
<evidence type="ECO:0000313" key="2">
    <source>
        <dbReference type="EMBL" id="KAJ3589366.1"/>
    </source>
</evidence>
<reference evidence="2" key="1">
    <citation type="submission" date="2022-07" db="EMBL/GenBank/DDBJ databases">
        <title>Chromosome-level genome of Muraenolepis orangiensis.</title>
        <authorList>
            <person name="Kim J."/>
        </authorList>
    </citation>
    <scope>NUCLEOTIDE SEQUENCE</scope>
    <source>
        <strain evidence="2">KU_S4_2022</strain>
        <tissue evidence="2">Muscle</tissue>
    </source>
</reference>
<dbReference type="AlphaFoldDB" id="A0A9Q0DKQ8"/>
<proteinExistence type="predicted"/>
<evidence type="ECO:0000256" key="1">
    <source>
        <dbReference type="SAM" id="MobiDB-lite"/>
    </source>
</evidence>
<feature type="compositionally biased region" description="Polar residues" evidence="1">
    <location>
        <begin position="42"/>
        <end position="60"/>
    </location>
</feature>
<name>A0A9Q0DKQ8_9TELE</name>
<protein>
    <submittedName>
        <fullName evidence="2">Uncharacterized protein</fullName>
    </submittedName>
</protein>
<sequence length="87" mass="9795">MVLAEFWRRFDVLAPHLTKKHGHNFIVTDEKRVSPKRFTMSANMNTQDNGLTAALGNTSRPPKRLSDARYKPVDRGGPCSSAARLTR</sequence>
<organism evidence="2 3">
    <name type="scientific">Muraenolepis orangiensis</name>
    <name type="common">Patagonian moray cod</name>
    <dbReference type="NCBI Taxonomy" id="630683"/>
    <lineage>
        <taxon>Eukaryota</taxon>
        <taxon>Metazoa</taxon>
        <taxon>Chordata</taxon>
        <taxon>Craniata</taxon>
        <taxon>Vertebrata</taxon>
        <taxon>Euteleostomi</taxon>
        <taxon>Actinopterygii</taxon>
        <taxon>Neopterygii</taxon>
        <taxon>Teleostei</taxon>
        <taxon>Neoteleostei</taxon>
        <taxon>Acanthomorphata</taxon>
        <taxon>Zeiogadaria</taxon>
        <taxon>Gadariae</taxon>
        <taxon>Gadiformes</taxon>
        <taxon>Muraenolepidoidei</taxon>
        <taxon>Muraenolepididae</taxon>
        <taxon>Muraenolepis</taxon>
    </lineage>
</organism>
<gene>
    <name evidence="2" type="ORF">NHX12_010211</name>
</gene>
<feature type="region of interest" description="Disordered" evidence="1">
    <location>
        <begin position="42"/>
        <end position="87"/>
    </location>
</feature>
<dbReference type="Proteomes" id="UP001148018">
    <property type="component" value="Unassembled WGS sequence"/>
</dbReference>
<keyword evidence="3" id="KW-1185">Reference proteome</keyword>
<dbReference type="EMBL" id="JANIIK010000115">
    <property type="protein sequence ID" value="KAJ3589366.1"/>
    <property type="molecule type" value="Genomic_DNA"/>
</dbReference>